<reference evidence="1 2" key="1">
    <citation type="submission" date="2018-08" db="EMBL/GenBank/DDBJ databases">
        <authorList>
            <person name="Muller C M."/>
        </authorList>
    </citation>
    <scope>NUCLEOTIDE SEQUENCE [LARGE SCALE GENOMIC DNA]</scope>
</reference>
<dbReference type="EMBL" id="LR026986">
    <property type="protein sequence ID" value="VCU40614.1"/>
    <property type="molecule type" value="Genomic_DNA"/>
</dbReference>
<accession>A0A9X9PS31</accession>
<keyword evidence="2" id="KW-1185">Reference proteome</keyword>
<evidence type="ECO:0000313" key="2">
    <source>
        <dbReference type="Proteomes" id="UP000324639"/>
    </source>
</evidence>
<gene>
    <name evidence="1" type="ORF">BGT96224V316_LOCUS1867</name>
</gene>
<name>A0A9X9PS31_BLUGR</name>
<proteinExistence type="predicted"/>
<evidence type="ECO:0000313" key="1">
    <source>
        <dbReference type="EMBL" id="VCU40614.1"/>
    </source>
</evidence>
<dbReference type="AlphaFoldDB" id="A0A9X9PS31"/>
<protein>
    <submittedName>
        <fullName evidence="1">Bgt-362</fullName>
    </submittedName>
</protein>
<sequence length="57" mass="6603">MASNYSVLQELGSGSFGTVNAQDLHNERNRLLNPRYTKRLRDQLEKLWPSNTYVIAH</sequence>
<dbReference type="Proteomes" id="UP000324639">
    <property type="component" value="Chromosome Bgt_-03"/>
</dbReference>
<organism evidence="1 2">
    <name type="scientific">Blumeria graminis f. sp. tritici</name>
    <dbReference type="NCBI Taxonomy" id="62690"/>
    <lineage>
        <taxon>Eukaryota</taxon>
        <taxon>Fungi</taxon>
        <taxon>Dikarya</taxon>
        <taxon>Ascomycota</taxon>
        <taxon>Pezizomycotina</taxon>
        <taxon>Leotiomycetes</taxon>
        <taxon>Erysiphales</taxon>
        <taxon>Erysiphaceae</taxon>
        <taxon>Blumeria</taxon>
    </lineage>
</organism>